<comment type="caution">
    <text evidence="3">The sequence shown here is derived from an EMBL/GenBank/DDBJ whole genome shotgun (WGS) entry which is preliminary data.</text>
</comment>
<feature type="compositionally biased region" description="Low complexity" evidence="2">
    <location>
        <begin position="28"/>
        <end position="37"/>
    </location>
</feature>
<protein>
    <recommendedName>
        <fullName evidence="5">GDP/GTP exchange factor Sec2 N-terminal domain-containing protein</fullName>
    </recommendedName>
</protein>
<evidence type="ECO:0008006" key="5">
    <source>
        <dbReference type="Google" id="ProtNLM"/>
    </source>
</evidence>
<keyword evidence="4" id="KW-1185">Reference proteome</keyword>
<evidence type="ECO:0000256" key="2">
    <source>
        <dbReference type="SAM" id="MobiDB-lite"/>
    </source>
</evidence>
<feature type="compositionally biased region" description="Low complexity" evidence="2">
    <location>
        <begin position="173"/>
        <end position="193"/>
    </location>
</feature>
<evidence type="ECO:0000256" key="1">
    <source>
        <dbReference type="SAM" id="Coils"/>
    </source>
</evidence>
<evidence type="ECO:0000313" key="3">
    <source>
        <dbReference type="EMBL" id="KAK7408222.1"/>
    </source>
</evidence>
<feature type="region of interest" description="Disordered" evidence="2">
    <location>
        <begin position="110"/>
        <end position="222"/>
    </location>
</feature>
<sequence length="307" mass="33968">MASPQQQRYTLEDPGTPQTAREAREAARAAARNGSGSRYRRPQSQSPDFDDDLYSGRGESRSPTSDVALHDAAVAHAHAPQQVRHFSAKHIALPLFPSLTYVQQRVVPSGYAGRNGDQRRPPPANHRGPQPLPASYPGPKGLDSSPRSFASGERSDSRRQSPGKSESEPRTAGSSPSFPRSAPSGSPSRSRGSMQQNRMSQSMTSDGSRQPQRYPPSSRGGLAIAGAEINRVNSPSIQMIVLQPLERKIDEYDLLMREEQANMDHLDAEVRALEERRQRAEERFLEAKAKHDEYERQHQDVSRALQS</sequence>
<feature type="coiled-coil region" evidence="1">
    <location>
        <begin position="249"/>
        <end position="297"/>
    </location>
</feature>
<organism evidence="3 4">
    <name type="scientific">Neonectria punicea</name>
    <dbReference type="NCBI Taxonomy" id="979145"/>
    <lineage>
        <taxon>Eukaryota</taxon>
        <taxon>Fungi</taxon>
        <taxon>Dikarya</taxon>
        <taxon>Ascomycota</taxon>
        <taxon>Pezizomycotina</taxon>
        <taxon>Sordariomycetes</taxon>
        <taxon>Hypocreomycetidae</taxon>
        <taxon>Hypocreales</taxon>
        <taxon>Nectriaceae</taxon>
        <taxon>Neonectria</taxon>
    </lineage>
</organism>
<feature type="region of interest" description="Disordered" evidence="2">
    <location>
        <begin position="1"/>
        <end position="67"/>
    </location>
</feature>
<reference evidence="3 4" key="1">
    <citation type="journal article" date="2025" name="Microbiol. Resour. Announc.">
        <title>Draft genome sequences for Neonectria magnoliae and Neonectria punicea, canker pathogens of Liriodendron tulipifera and Acer saccharum in West Virginia.</title>
        <authorList>
            <person name="Petronek H.M."/>
            <person name="Kasson M.T."/>
            <person name="Metheny A.M."/>
            <person name="Stauder C.M."/>
            <person name="Lovett B."/>
            <person name="Lynch S.C."/>
            <person name="Garnas J.R."/>
            <person name="Kasson L.R."/>
            <person name="Stajich J.E."/>
        </authorList>
    </citation>
    <scope>NUCLEOTIDE SEQUENCE [LARGE SCALE GENOMIC DNA]</scope>
    <source>
        <strain evidence="3 4">NRRL 64653</strain>
    </source>
</reference>
<feature type="compositionally biased region" description="Polar residues" evidence="2">
    <location>
        <begin position="194"/>
        <end position="211"/>
    </location>
</feature>
<name>A0ABR1GRU8_9HYPO</name>
<dbReference type="EMBL" id="JAZAVJ010000195">
    <property type="protein sequence ID" value="KAK7408222.1"/>
    <property type="molecule type" value="Genomic_DNA"/>
</dbReference>
<accession>A0ABR1GRU8</accession>
<feature type="compositionally biased region" description="Basic and acidic residues" evidence="2">
    <location>
        <begin position="153"/>
        <end position="169"/>
    </location>
</feature>
<evidence type="ECO:0000313" key="4">
    <source>
        <dbReference type="Proteomes" id="UP001498476"/>
    </source>
</evidence>
<dbReference type="Proteomes" id="UP001498476">
    <property type="component" value="Unassembled WGS sequence"/>
</dbReference>
<gene>
    <name evidence="3" type="ORF">QQX98_009631</name>
</gene>
<keyword evidence="1" id="KW-0175">Coiled coil</keyword>
<proteinExistence type="predicted"/>